<sequence>MAPRALSLQAYLAYARSSAALGSGPAAQTWPERRPGTLIWGHAQGREAARALVSLCTRIAQQRPEVLFVLSGDAEPPPDVPHVVLPGERSSDCEQFARALRPDFCLWAGSQLRPALLHAVRETGAHMVALPPGDGPWACPVPRWLPDPTSATLALFDVIHCPSETTRRQLRRFGVAPANLRLSGPFMDTGTPLECPDAQHEEVAGILAARPVWLAARVLPDEAADILRAHRRAVRLAHRLLLILVPADAQDYDTIARITQSEQMRTCHWDSGESPDENTQVLLVEGPEELGLWFRIAPLAFLGGSLIPGRGGSDPYEAAALGTAILYGPNVGRHLSSYTKLVEAGAARIVRDSDSLATAVSHIVAPDQAAAMAHAGWDVVSSGAELTDAVITEIFDRIDSEEAR</sequence>
<evidence type="ECO:0000256" key="7">
    <source>
        <dbReference type="ARBA" id="ARBA00049183"/>
    </source>
</evidence>
<evidence type="ECO:0000313" key="11">
    <source>
        <dbReference type="Proteomes" id="UP001241605"/>
    </source>
</evidence>
<keyword evidence="5 8" id="KW-0808">Transferase</keyword>
<reference evidence="10 11" key="1">
    <citation type="submission" date="2023-05" db="EMBL/GenBank/DDBJ databases">
        <title>YMD87, complete Genome.</title>
        <authorList>
            <person name="Zhang J."/>
            <person name="Xu X."/>
        </authorList>
    </citation>
    <scope>NUCLEOTIDE SEQUENCE [LARGE SCALE GENOMIC DNA]</scope>
    <source>
        <strain evidence="10 11">YMD87</strain>
    </source>
</reference>
<gene>
    <name evidence="10" type="ORF">QF118_00475</name>
</gene>
<organism evidence="10 11">
    <name type="scientific">Tropicibacter oceani</name>
    <dbReference type="NCBI Taxonomy" id="3058420"/>
    <lineage>
        <taxon>Bacteria</taxon>
        <taxon>Pseudomonadati</taxon>
        <taxon>Pseudomonadota</taxon>
        <taxon>Alphaproteobacteria</taxon>
        <taxon>Rhodobacterales</taxon>
        <taxon>Roseobacteraceae</taxon>
        <taxon>Tropicibacter</taxon>
    </lineage>
</organism>
<evidence type="ECO:0000256" key="5">
    <source>
        <dbReference type="ARBA" id="ARBA00022679"/>
    </source>
</evidence>
<comment type="subcellular location">
    <subcellularLocation>
        <location evidence="8">Cell membrane</location>
    </subcellularLocation>
</comment>
<comment type="pathway">
    <text evidence="2 8">Bacterial outer membrane biogenesis; LPS core biosynthesis.</text>
</comment>
<dbReference type="PANTHER" id="PTHR42755:SF1">
    <property type="entry name" value="3-DEOXY-D-MANNO-OCTULOSONIC ACID TRANSFERASE, MITOCHONDRIAL-RELATED"/>
    <property type="match status" value="1"/>
</dbReference>
<comment type="catalytic activity">
    <reaction evidence="7 8">
        <text>lipid IVA (E. coli) + CMP-3-deoxy-beta-D-manno-octulosonate = alpha-Kdo-(2-&gt;6)-lipid IVA (E. coli) + CMP + H(+)</text>
        <dbReference type="Rhea" id="RHEA:28066"/>
        <dbReference type="ChEBI" id="CHEBI:15378"/>
        <dbReference type="ChEBI" id="CHEBI:58603"/>
        <dbReference type="ChEBI" id="CHEBI:60364"/>
        <dbReference type="ChEBI" id="CHEBI:60377"/>
        <dbReference type="ChEBI" id="CHEBI:85987"/>
        <dbReference type="EC" id="2.4.99.12"/>
    </reaction>
</comment>
<dbReference type="PANTHER" id="PTHR42755">
    <property type="entry name" value="3-DEOXY-MANNO-OCTULOSONATE CYTIDYLYLTRANSFERASE"/>
    <property type="match status" value="1"/>
</dbReference>
<evidence type="ECO:0000256" key="1">
    <source>
        <dbReference type="ARBA" id="ARBA00003394"/>
    </source>
</evidence>
<keyword evidence="8" id="KW-1003">Cell membrane</keyword>
<dbReference type="Pfam" id="PF04413">
    <property type="entry name" value="Glycos_transf_N"/>
    <property type="match status" value="1"/>
</dbReference>
<feature type="domain" description="3-deoxy-D-manno-octulosonic-acid transferase N-terminal" evidence="9">
    <location>
        <begin position="36"/>
        <end position="184"/>
    </location>
</feature>
<name>A0ABY8QJQ8_9RHOB</name>
<evidence type="ECO:0000256" key="6">
    <source>
        <dbReference type="ARBA" id="ARBA00031445"/>
    </source>
</evidence>
<dbReference type="EC" id="2.4.99.12" evidence="3 8"/>
<dbReference type="InterPro" id="IPR039901">
    <property type="entry name" value="Kdotransferase"/>
</dbReference>
<dbReference type="SUPFAM" id="SSF53756">
    <property type="entry name" value="UDP-Glycosyltransferase/glycogen phosphorylase"/>
    <property type="match status" value="1"/>
</dbReference>
<keyword evidence="8" id="KW-0472">Membrane</keyword>
<evidence type="ECO:0000259" key="9">
    <source>
        <dbReference type="Pfam" id="PF04413"/>
    </source>
</evidence>
<dbReference type="Gene3D" id="3.40.50.2000">
    <property type="entry name" value="Glycogen Phosphorylase B"/>
    <property type="match status" value="1"/>
</dbReference>
<dbReference type="EMBL" id="CP124616">
    <property type="protein sequence ID" value="WGW04047.1"/>
    <property type="molecule type" value="Genomic_DNA"/>
</dbReference>
<keyword evidence="11" id="KW-1185">Reference proteome</keyword>
<evidence type="ECO:0000313" key="10">
    <source>
        <dbReference type="EMBL" id="WGW04047.1"/>
    </source>
</evidence>
<proteinExistence type="inferred from homology"/>
<dbReference type="InterPro" id="IPR038107">
    <property type="entry name" value="Glycos_transf_N_sf"/>
</dbReference>
<evidence type="ECO:0000256" key="8">
    <source>
        <dbReference type="RuleBase" id="RU365103"/>
    </source>
</evidence>
<keyword evidence="8" id="KW-0448">Lipopolysaccharide biosynthesis</keyword>
<dbReference type="RefSeq" id="WP_282300679.1">
    <property type="nucleotide sequence ID" value="NZ_CP124616.1"/>
</dbReference>
<dbReference type="Gene3D" id="3.40.50.11720">
    <property type="entry name" value="3-Deoxy-D-manno-octulosonic-acid transferase, N-terminal domain"/>
    <property type="match status" value="1"/>
</dbReference>
<dbReference type="InterPro" id="IPR007507">
    <property type="entry name" value="Glycos_transf_N"/>
</dbReference>
<evidence type="ECO:0000256" key="3">
    <source>
        <dbReference type="ARBA" id="ARBA00012621"/>
    </source>
</evidence>
<accession>A0ABY8QJQ8</accession>
<evidence type="ECO:0000256" key="4">
    <source>
        <dbReference type="ARBA" id="ARBA00019077"/>
    </source>
</evidence>
<protein>
    <recommendedName>
        <fullName evidence="4 8">3-deoxy-D-manno-octulosonic acid transferase</fullName>
        <shortName evidence="8">Kdo transferase</shortName>
        <ecNumber evidence="3 8">2.4.99.12</ecNumber>
    </recommendedName>
    <alternativeName>
        <fullName evidence="6 8">Lipid IV(A) 3-deoxy-D-manno-octulosonic acid transferase</fullName>
    </alternativeName>
</protein>
<comment type="similarity">
    <text evidence="8">Belongs to the glycosyltransferase group 1 family.</text>
</comment>
<comment type="function">
    <text evidence="1 8">Involved in lipopolysaccharide (LPS) biosynthesis. Catalyzes the transfer of 3-deoxy-D-manno-octulosonate (Kdo) residue(s) from CMP-Kdo to lipid IV(A), the tetraacyldisaccharide-1,4'-bisphosphate precursor of lipid A.</text>
</comment>
<dbReference type="Proteomes" id="UP001241605">
    <property type="component" value="Chromosome"/>
</dbReference>
<evidence type="ECO:0000256" key="2">
    <source>
        <dbReference type="ARBA" id="ARBA00004713"/>
    </source>
</evidence>